<reference evidence="2 3" key="2">
    <citation type="journal article" date="2021" name="Int. J. Syst. Evol. Microbiol.">
        <title>Isolation and Polyphasic Characterization of Desulfuromonas versatilis sp. Nov., an Electrogenic Bacteria Capable of Versatile Metabolism Isolated from a Graphene Oxide-Reducing Enrichment Culture.</title>
        <authorList>
            <person name="Xie L."/>
            <person name="Yoshida N."/>
            <person name="Ishii S."/>
            <person name="Meng L."/>
        </authorList>
    </citation>
    <scope>NUCLEOTIDE SEQUENCE [LARGE SCALE GENOMIC DNA]</scope>
    <source>
        <strain evidence="2 3">NIT-T3</strain>
    </source>
</reference>
<feature type="transmembrane region" description="Helical" evidence="1">
    <location>
        <begin position="21"/>
        <end position="40"/>
    </location>
</feature>
<keyword evidence="1" id="KW-0472">Membrane</keyword>
<keyword evidence="1" id="KW-0812">Transmembrane</keyword>
<evidence type="ECO:0000313" key="3">
    <source>
        <dbReference type="Proteomes" id="UP001319827"/>
    </source>
</evidence>
<gene>
    <name evidence="2" type="ORF">DESUT3_00470</name>
</gene>
<organism evidence="2 3">
    <name type="scientific">Desulfuromonas versatilis</name>
    <dbReference type="NCBI Taxonomy" id="2802975"/>
    <lineage>
        <taxon>Bacteria</taxon>
        <taxon>Pseudomonadati</taxon>
        <taxon>Thermodesulfobacteriota</taxon>
        <taxon>Desulfuromonadia</taxon>
        <taxon>Desulfuromonadales</taxon>
        <taxon>Desulfuromonadaceae</taxon>
        <taxon>Desulfuromonas</taxon>
    </lineage>
</organism>
<dbReference type="Proteomes" id="UP001319827">
    <property type="component" value="Chromosome"/>
</dbReference>
<proteinExistence type="predicted"/>
<evidence type="ECO:0000256" key="1">
    <source>
        <dbReference type="SAM" id="Phobius"/>
    </source>
</evidence>
<evidence type="ECO:0000313" key="2">
    <source>
        <dbReference type="EMBL" id="BCR02978.1"/>
    </source>
</evidence>
<reference evidence="2 3" key="1">
    <citation type="journal article" date="2016" name="C (Basel)">
        <title>Selective Growth of and Electricity Production by Marine Exoelectrogenic Bacteria in Self-Aggregated Hydrogel of Microbially Reduced Graphene Oxide.</title>
        <authorList>
            <person name="Yoshida N."/>
            <person name="Goto Y."/>
            <person name="Miyata Y."/>
        </authorList>
    </citation>
    <scope>NUCLEOTIDE SEQUENCE [LARGE SCALE GENOMIC DNA]</scope>
    <source>
        <strain evidence="2 3">NIT-T3</strain>
    </source>
</reference>
<sequence length="122" mass="14131">MVNEAEPFRERRRGPDPLVRSLRWLGGLGWLAMLAALVFLDLAKPEIETFFERWYQIRLRTTWDLQLARYLFYSMLAGLAFSLAGLAANLRRRRRSSDEIRVSLVALAVISLLGILRYLSAF</sequence>
<name>A0ABM8HR20_9BACT</name>
<dbReference type="RefSeq" id="WP_221250464.1">
    <property type="nucleotide sequence ID" value="NZ_AP024355.1"/>
</dbReference>
<feature type="transmembrane region" description="Helical" evidence="1">
    <location>
        <begin position="102"/>
        <end position="120"/>
    </location>
</feature>
<protein>
    <submittedName>
        <fullName evidence="2">Uncharacterized protein</fullName>
    </submittedName>
</protein>
<accession>A0ABM8HR20</accession>
<keyword evidence="1" id="KW-1133">Transmembrane helix</keyword>
<keyword evidence="3" id="KW-1185">Reference proteome</keyword>
<feature type="transmembrane region" description="Helical" evidence="1">
    <location>
        <begin position="70"/>
        <end position="90"/>
    </location>
</feature>
<dbReference type="EMBL" id="AP024355">
    <property type="protein sequence ID" value="BCR02978.1"/>
    <property type="molecule type" value="Genomic_DNA"/>
</dbReference>